<dbReference type="PANTHER" id="PTHR38050:SF2">
    <property type="entry name" value="FERULOYL ESTERASE C-RELATED"/>
    <property type="match status" value="1"/>
</dbReference>
<keyword evidence="7" id="KW-0624">Polysaccharide degradation</keyword>
<evidence type="ECO:0000256" key="1">
    <source>
        <dbReference type="ARBA" id="ARBA00004613"/>
    </source>
</evidence>
<evidence type="ECO:0000313" key="9">
    <source>
        <dbReference type="EMBL" id="MFG6428997.1"/>
    </source>
</evidence>
<keyword evidence="5 9" id="KW-0378">Hydrolase</keyword>
<accession>A0ABW7F142</accession>
<dbReference type="GO" id="GO:0016787">
    <property type="term" value="F:hydrolase activity"/>
    <property type="evidence" value="ECO:0007669"/>
    <property type="project" value="UniProtKB-KW"/>
</dbReference>
<evidence type="ECO:0000256" key="8">
    <source>
        <dbReference type="SAM" id="SignalP"/>
    </source>
</evidence>
<protein>
    <submittedName>
        <fullName evidence="9">Alpha/beta hydrolase family esterase</fullName>
    </submittedName>
</protein>
<dbReference type="InterPro" id="IPR043595">
    <property type="entry name" value="FaeB/C/D"/>
</dbReference>
<keyword evidence="6" id="KW-0119">Carbohydrate metabolism</keyword>
<name>A0ABW7F142_9BURK</name>
<dbReference type="RefSeq" id="WP_394476062.1">
    <property type="nucleotide sequence ID" value="NZ_JBIGHV010000001.1"/>
</dbReference>
<gene>
    <name evidence="9" type="ORF">ACG00Y_03695</name>
</gene>
<evidence type="ECO:0000256" key="6">
    <source>
        <dbReference type="ARBA" id="ARBA00023277"/>
    </source>
</evidence>
<comment type="caution">
    <text evidence="9">The sequence shown here is derived from an EMBL/GenBank/DDBJ whole genome shotgun (WGS) entry which is preliminary data.</text>
</comment>
<keyword evidence="2" id="KW-0964">Secreted</keyword>
<dbReference type="SUPFAM" id="SSF53474">
    <property type="entry name" value="alpha/beta-Hydrolases"/>
    <property type="match status" value="1"/>
</dbReference>
<comment type="subcellular location">
    <subcellularLocation>
        <location evidence="1">Secreted</location>
    </subcellularLocation>
</comment>
<dbReference type="InterPro" id="IPR029058">
    <property type="entry name" value="AB_hydrolase_fold"/>
</dbReference>
<feature type="chain" id="PRO_5046323721" evidence="8">
    <location>
        <begin position="23"/>
        <end position="287"/>
    </location>
</feature>
<sequence>MRLLSVTATLLLLCALSPLARAQAPAPAKACALTAVAGEMHELTSGGRQRTYRLFVPPAIAGRAQLPLVLDLHGSGGNANDRAKASGFEALAAREGFAVATLQAVDARWNVPAASSRPDDVQYVSDVIDHIAARTCIDPARVHATGFSGGGRMSSLLGCRLNQRIASIAPVAGLRWTGPCPGRAIPVFTVHGLADTVNAYEGHADRGAEWVESVPEALAGWATHNRCQPKLLQDKQTGPLQTLRYGGCSNGAEVRLARIDGMGHIWPRAEIDASDAAWQFFKNHPLQ</sequence>
<dbReference type="InterPro" id="IPR010126">
    <property type="entry name" value="Esterase_phb"/>
</dbReference>
<evidence type="ECO:0000256" key="7">
    <source>
        <dbReference type="ARBA" id="ARBA00023326"/>
    </source>
</evidence>
<evidence type="ECO:0000256" key="5">
    <source>
        <dbReference type="ARBA" id="ARBA00022801"/>
    </source>
</evidence>
<keyword evidence="3" id="KW-0858">Xylan degradation</keyword>
<dbReference type="Proteomes" id="UP001606210">
    <property type="component" value="Unassembled WGS sequence"/>
</dbReference>
<organism evidence="9 10">
    <name type="scientific">Pelomonas parva</name>
    <dbReference type="NCBI Taxonomy" id="3299032"/>
    <lineage>
        <taxon>Bacteria</taxon>
        <taxon>Pseudomonadati</taxon>
        <taxon>Pseudomonadota</taxon>
        <taxon>Betaproteobacteria</taxon>
        <taxon>Burkholderiales</taxon>
        <taxon>Sphaerotilaceae</taxon>
        <taxon>Roseateles</taxon>
    </lineage>
</organism>
<proteinExistence type="predicted"/>
<reference evidence="9 10" key="1">
    <citation type="submission" date="2024-08" db="EMBL/GenBank/DDBJ databases">
        <authorList>
            <person name="Lu H."/>
        </authorList>
    </citation>
    <scope>NUCLEOTIDE SEQUENCE [LARGE SCALE GENOMIC DNA]</scope>
    <source>
        <strain evidence="9 10">LYH14W</strain>
    </source>
</reference>
<dbReference type="PANTHER" id="PTHR38050">
    <property type="match status" value="1"/>
</dbReference>
<feature type="signal peptide" evidence="8">
    <location>
        <begin position="1"/>
        <end position="22"/>
    </location>
</feature>
<keyword evidence="4 8" id="KW-0732">Signal</keyword>
<dbReference type="Pfam" id="PF10503">
    <property type="entry name" value="Esterase_PHB"/>
    <property type="match status" value="1"/>
</dbReference>
<evidence type="ECO:0000256" key="2">
    <source>
        <dbReference type="ARBA" id="ARBA00022525"/>
    </source>
</evidence>
<evidence type="ECO:0000256" key="3">
    <source>
        <dbReference type="ARBA" id="ARBA00022651"/>
    </source>
</evidence>
<keyword evidence="10" id="KW-1185">Reference proteome</keyword>
<evidence type="ECO:0000256" key="4">
    <source>
        <dbReference type="ARBA" id="ARBA00022729"/>
    </source>
</evidence>
<dbReference type="EMBL" id="JBIGHV010000001">
    <property type="protein sequence ID" value="MFG6428997.1"/>
    <property type="molecule type" value="Genomic_DNA"/>
</dbReference>
<dbReference type="Gene3D" id="3.40.50.1820">
    <property type="entry name" value="alpha/beta hydrolase"/>
    <property type="match status" value="1"/>
</dbReference>
<evidence type="ECO:0000313" key="10">
    <source>
        <dbReference type="Proteomes" id="UP001606210"/>
    </source>
</evidence>